<dbReference type="EMBL" id="JAFNEN010000343">
    <property type="protein sequence ID" value="KAG8185202.1"/>
    <property type="molecule type" value="Genomic_DNA"/>
</dbReference>
<evidence type="ECO:0000256" key="1">
    <source>
        <dbReference type="SAM" id="MobiDB-lite"/>
    </source>
</evidence>
<comment type="caution">
    <text evidence="2">The sequence shown here is derived from an EMBL/GenBank/DDBJ whole genome shotgun (WGS) entry which is preliminary data.</text>
</comment>
<keyword evidence="3" id="KW-1185">Reference proteome</keyword>
<evidence type="ECO:0000313" key="3">
    <source>
        <dbReference type="Proteomes" id="UP000827092"/>
    </source>
</evidence>
<feature type="region of interest" description="Disordered" evidence="1">
    <location>
        <begin position="28"/>
        <end position="49"/>
    </location>
</feature>
<name>A0AAV6ULV6_9ARAC</name>
<accession>A0AAV6ULV6</accession>
<organism evidence="2 3">
    <name type="scientific">Oedothorax gibbosus</name>
    <dbReference type="NCBI Taxonomy" id="931172"/>
    <lineage>
        <taxon>Eukaryota</taxon>
        <taxon>Metazoa</taxon>
        <taxon>Ecdysozoa</taxon>
        <taxon>Arthropoda</taxon>
        <taxon>Chelicerata</taxon>
        <taxon>Arachnida</taxon>
        <taxon>Araneae</taxon>
        <taxon>Araneomorphae</taxon>
        <taxon>Entelegynae</taxon>
        <taxon>Araneoidea</taxon>
        <taxon>Linyphiidae</taxon>
        <taxon>Erigoninae</taxon>
        <taxon>Oedothorax</taxon>
    </lineage>
</organism>
<gene>
    <name evidence="2" type="ORF">JTE90_025874</name>
</gene>
<dbReference type="Proteomes" id="UP000827092">
    <property type="component" value="Unassembled WGS sequence"/>
</dbReference>
<dbReference type="AlphaFoldDB" id="A0AAV6ULV6"/>
<evidence type="ECO:0000313" key="2">
    <source>
        <dbReference type="EMBL" id="KAG8185202.1"/>
    </source>
</evidence>
<proteinExistence type="predicted"/>
<protein>
    <submittedName>
        <fullName evidence="2">Uncharacterized protein</fullName>
    </submittedName>
</protein>
<sequence length="68" mass="7637">MNSGFSSALGLDASYRLGMKRPTDLLAPGIPLVRDPDQRDHPQQLSSSNDDRMIVMILRITNPRHHLL</sequence>
<reference evidence="2 3" key="1">
    <citation type="journal article" date="2022" name="Nat. Ecol. Evol.">
        <title>A masculinizing supergene underlies an exaggerated male reproductive morph in a spider.</title>
        <authorList>
            <person name="Hendrickx F."/>
            <person name="De Corte Z."/>
            <person name="Sonet G."/>
            <person name="Van Belleghem S.M."/>
            <person name="Kostlbacher S."/>
            <person name="Vangestel C."/>
        </authorList>
    </citation>
    <scope>NUCLEOTIDE SEQUENCE [LARGE SCALE GENOMIC DNA]</scope>
    <source>
        <strain evidence="2">W744_W776</strain>
    </source>
</reference>